<dbReference type="EMBL" id="CP031598">
    <property type="protein sequence ID" value="QEW28808.1"/>
    <property type="molecule type" value="Genomic_DNA"/>
</dbReference>
<proteinExistence type="predicted"/>
<dbReference type="AlphaFoldDB" id="A0A5P3AKC6"/>
<dbReference type="KEGG" id="rid:RIdsm_04648"/>
<organism evidence="1 2">
    <name type="scientific">Roseovarius indicus</name>
    <dbReference type="NCBI Taxonomy" id="540747"/>
    <lineage>
        <taxon>Bacteria</taxon>
        <taxon>Pseudomonadati</taxon>
        <taxon>Pseudomonadota</taxon>
        <taxon>Alphaproteobacteria</taxon>
        <taxon>Rhodobacterales</taxon>
        <taxon>Roseobacteraceae</taxon>
        <taxon>Roseovarius</taxon>
    </lineage>
</organism>
<protein>
    <submittedName>
        <fullName evidence="1">Uncharacterized protein</fullName>
    </submittedName>
</protein>
<sequence>MGLSPLDVPKDKILGRPLQIYAFFTTMGFDRRMSETRIEILLHDDLHHAARALAARRDISMGQLVRDLLAREITRARNAKPPVRADERLLAPLRARLADDLAHAQDWSDLDRRLNARGYALRAAGGGLALHDHPGGRRLCKASELGFSYARLMRRFGAPFPGHSHTWLAQRMLAPAPPDDDCEVIEPF</sequence>
<evidence type="ECO:0000313" key="1">
    <source>
        <dbReference type="EMBL" id="QEW28808.1"/>
    </source>
</evidence>
<dbReference type="Proteomes" id="UP000325785">
    <property type="component" value="Chromosome"/>
</dbReference>
<accession>A0A5P3AKC6</accession>
<gene>
    <name evidence="1" type="ORF">RIdsm_04648</name>
</gene>
<name>A0A5P3AKC6_9RHOB</name>
<evidence type="ECO:0000313" key="2">
    <source>
        <dbReference type="Proteomes" id="UP000325785"/>
    </source>
</evidence>
<reference evidence="1 2" key="1">
    <citation type="submission" date="2018-08" db="EMBL/GenBank/DDBJ databases">
        <title>Genetic Globetrotter - A new plasmid hitch-hiking vast phylogenetic and geographic distances.</title>
        <authorList>
            <person name="Vollmers J."/>
            <person name="Petersen J."/>
        </authorList>
    </citation>
    <scope>NUCLEOTIDE SEQUENCE [LARGE SCALE GENOMIC DNA]</scope>
    <source>
        <strain evidence="1 2">DSM 26383</strain>
    </source>
</reference>